<gene>
    <name evidence="10" type="ORF">MAC_08955</name>
</gene>
<evidence type="ECO:0000256" key="7">
    <source>
        <dbReference type="SAM" id="MobiDB-lite"/>
    </source>
</evidence>
<dbReference type="AlphaFoldDB" id="E9EGF7"/>
<accession>E9EGF7</accession>
<evidence type="ECO:0000256" key="5">
    <source>
        <dbReference type="ARBA" id="ARBA00022801"/>
    </source>
</evidence>
<dbReference type="InterPro" id="IPR033876">
    <property type="entry name" value="SAP-like"/>
</dbReference>
<dbReference type="SUPFAM" id="SSF50630">
    <property type="entry name" value="Acid proteases"/>
    <property type="match status" value="1"/>
</dbReference>
<comment type="similarity">
    <text evidence="1">Belongs to the peptidase A1 family.</text>
</comment>
<keyword evidence="2" id="KW-0645">Protease</keyword>
<keyword evidence="5" id="KW-0378">Hydrolase</keyword>
<protein>
    <submittedName>
        <fullName evidence="10">Secreted aspartic proteinase</fullName>
    </submittedName>
</protein>
<feature type="domain" description="Peptidase A1" evidence="9">
    <location>
        <begin position="63"/>
        <end position="375"/>
    </location>
</feature>
<evidence type="ECO:0000313" key="10">
    <source>
        <dbReference type="EMBL" id="EFY85023.1"/>
    </source>
</evidence>
<organism evidence="11">
    <name type="scientific">Metarhizium acridum (strain CQMa 102)</name>
    <dbReference type="NCBI Taxonomy" id="655827"/>
    <lineage>
        <taxon>Eukaryota</taxon>
        <taxon>Fungi</taxon>
        <taxon>Dikarya</taxon>
        <taxon>Ascomycota</taxon>
        <taxon>Pezizomycotina</taxon>
        <taxon>Sordariomycetes</taxon>
        <taxon>Hypocreomycetidae</taxon>
        <taxon>Hypocreales</taxon>
        <taxon>Clavicipitaceae</taxon>
        <taxon>Metarhizium</taxon>
    </lineage>
</organism>
<evidence type="ECO:0000256" key="1">
    <source>
        <dbReference type="ARBA" id="ARBA00007447"/>
    </source>
</evidence>
<dbReference type="HOGENOM" id="CLU_013253_9_4_1"/>
<dbReference type="PANTHER" id="PTHR47966:SF65">
    <property type="entry name" value="ASPARTIC-TYPE ENDOPEPTIDASE"/>
    <property type="match status" value="1"/>
</dbReference>
<dbReference type="EMBL" id="GL698594">
    <property type="protein sequence ID" value="EFY85023.1"/>
    <property type="molecule type" value="Genomic_DNA"/>
</dbReference>
<sequence length="573" mass="59559">MRCTLFALGALPLAARAMNSAVNRAVEPAGVLKFPIKGVQGSSGLSRRQHGQSLPSQQHGLFYTIGLDIGSPGNTVDVQFDTGSSALWVNPVCSKAHVPANCAKFGRLQRSFTLKQLGQSHNITYGKGYAHVEYVCDVVQVGSAKLANQVFGVARDSGFVTTGILGLGPSQKGINNKDGFVVNSLHNQGFTKSIAFGVDLQGVDSARGSVVFGGADLKKFRGALHATPVLDAEASPDGAARYWINLDGISQTAGGKSVTLVGRRLPVFLDTGSTLSYLPPSVVQQLLKGFPGAKRDGYANYLVDCSLRRQDASVDFKFGGTVIRAAYKDFIYPYDANTCSLGFTEAKDKSYLLGDSFLRSAYVVFDQTNRQLALAQADDCGTHLVAIGPGPAGPLVGECGGPPVTGSTTSRTSTKPTSTKTTTSTETTEAAIKAHPESHAKSHSVTSSTGTASTSNVTSSTHRGNTSTFTTEMVSWLTTWCSGRENCPPANTSEAASAPTSEPCPGCNHSTCGVASPTGGLTTVPVPTGSVPGGLPTAPVTAGASRMGAGAFAFIIAAAFRAVSRPLANFRSE</sequence>
<reference evidence="10 11" key="1">
    <citation type="journal article" date="2011" name="PLoS Genet.">
        <title>Genome sequencing and comparative transcriptomics of the model entomopathogenic fungi Metarhizium anisopliae and M. acridum.</title>
        <authorList>
            <person name="Gao Q."/>
            <person name="Jin K."/>
            <person name="Ying S.H."/>
            <person name="Zhang Y."/>
            <person name="Xiao G."/>
            <person name="Shang Y."/>
            <person name="Duan Z."/>
            <person name="Hu X."/>
            <person name="Xie X.Q."/>
            <person name="Zhou G."/>
            <person name="Peng G."/>
            <person name="Luo Z."/>
            <person name="Huang W."/>
            <person name="Wang B."/>
            <person name="Fang W."/>
            <person name="Wang S."/>
            <person name="Zhong Y."/>
            <person name="Ma L.J."/>
            <person name="St Leger R.J."/>
            <person name="Zhao G.P."/>
            <person name="Pei Y."/>
            <person name="Feng M.G."/>
            <person name="Xia Y."/>
            <person name="Wang C."/>
        </authorList>
    </citation>
    <scope>NUCLEOTIDE SEQUENCE [LARGE SCALE GENOMIC DNA]</scope>
    <source>
        <strain evidence="10 11">CQMa 102</strain>
    </source>
</reference>
<name>E9EGF7_METAQ</name>
<dbReference type="MEROPS" id="A01.082"/>
<dbReference type="STRING" id="655827.E9EGF7"/>
<dbReference type="InterPro" id="IPR021109">
    <property type="entry name" value="Peptidase_aspartic_dom_sf"/>
</dbReference>
<feature type="active site" evidence="6">
    <location>
        <position position="81"/>
    </location>
</feature>
<dbReference type="PANTHER" id="PTHR47966">
    <property type="entry name" value="BETA-SITE APP-CLEAVING ENZYME, ISOFORM A-RELATED"/>
    <property type="match status" value="1"/>
</dbReference>
<dbReference type="Gene3D" id="2.40.70.10">
    <property type="entry name" value="Acid Proteases"/>
    <property type="match status" value="2"/>
</dbReference>
<dbReference type="Pfam" id="PF00026">
    <property type="entry name" value="Asp"/>
    <property type="match status" value="1"/>
</dbReference>
<dbReference type="KEGG" id="maw:19253266"/>
<dbReference type="GeneID" id="19253266"/>
<dbReference type="GO" id="GO:0006508">
    <property type="term" value="P:proteolysis"/>
    <property type="evidence" value="ECO:0007669"/>
    <property type="project" value="UniProtKB-KW"/>
</dbReference>
<keyword evidence="11" id="KW-1185">Reference proteome</keyword>
<dbReference type="Proteomes" id="UP000002499">
    <property type="component" value="Unassembled WGS sequence"/>
</dbReference>
<proteinExistence type="inferred from homology"/>
<dbReference type="PROSITE" id="PS51767">
    <property type="entry name" value="PEPTIDASE_A1"/>
    <property type="match status" value="1"/>
</dbReference>
<feature type="region of interest" description="Disordered" evidence="7">
    <location>
        <begin position="399"/>
        <end position="466"/>
    </location>
</feature>
<dbReference type="PRINTS" id="PR00792">
    <property type="entry name" value="PEPSIN"/>
</dbReference>
<evidence type="ECO:0000313" key="11">
    <source>
        <dbReference type="Proteomes" id="UP000002499"/>
    </source>
</evidence>
<dbReference type="OrthoDB" id="771136at2759"/>
<evidence type="ECO:0000256" key="8">
    <source>
        <dbReference type="SAM" id="SignalP"/>
    </source>
</evidence>
<evidence type="ECO:0000256" key="6">
    <source>
        <dbReference type="PIRSR" id="PIRSR601461-1"/>
    </source>
</evidence>
<feature type="active site" evidence="6">
    <location>
        <position position="270"/>
    </location>
</feature>
<evidence type="ECO:0000256" key="3">
    <source>
        <dbReference type="ARBA" id="ARBA00022729"/>
    </source>
</evidence>
<dbReference type="InParanoid" id="E9EGF7"/>
<dbReference type="GO" id="GO:0004190">
    <property type="term" value="F:aspartic-type endopeptidase activity"/>
    <property type="evidence" value="ECO:0007669"/>
    <property type="project" value="UniProtKB-KW"/>
</dbReference>
<evidence type="ECO:0000259" key="9">
    <source>
        <dbReference type="PROSITE" id="PS51767"/>
    </source>
</evidence>
<evidence type="ECO:0000256" key="2">
    <source>
        <dbReference type="ARBA" id="ARBA00022670"/>
    </source>
</evidence>
<dbReference type="InterPro" id="IPR001461">
    <property type="entry name" value="Aspartic_peptidase_A1"/>
</dbReference>
<keyword evidence="4" id="KW-0064">Aspartyl protease</keyword>
<dbReference type="InterPro" id="IPR033121">
    <property type="entry name" value="PEPTIDASE_A1"/>
</dbReference>
<dbReference type="CDD" id="cd05474">
    <property type="entry name" value="SAP_like"/>
    <property type="match status" value="1"/>
</dbReference>
<feature type="compositionally biased region" description="Low complexity" evidence="7">
    <location>
        <begin position="405"/>
        <end position="428"/>
    </location>
</feature>
<feature type="chain" id="PRO_5003238841" evidence="8">
    <location>
        <begin position="18"/>
        <end position="573"/>
    </location>
</feature>
<dbReference type="eggNOG" id="KOG1339">
    <property type="taxonomic scope" value="Eukaryota"/>
</dbReference>
<dbReference type="OMA" id="FYLANIE"/>
<evidence type="ECO:0000256" key="4">
    <source>
        <dbReference type="ARBA" id="ARBA00022750"/>
    </source>
</evidence>
<feature type="compositionally biased region" description="Low complexity" evidence="7">
    <location>
        <begin position="443"/>
        <end position="461"/>
    </location>
</feature>
<keyword evidence="3 8" id="KW-0732">Signal</keyword>
<feature type="signal peptide" evidence="8">
    <location>
        <begin position="1"/>
        <end position="17"/>
    </location>
</feature>